<proteinExistence type="predicted"/>
<evidence type="ECO:0000313" key="7">
    <source>
        <dbReference type="Proteomes" id="UP000290365"/>
    </source>
</evidence>
<evidence type="ECO:0000313" key="6">
    <source>
        <dbReference type="EMBL" id="QBD76002.1"/>
    </source>
</evidence>
<keyword evidence="7" id="KW-1185">Reference proteome</keyword>
<keyword evidence="4 5" id="KW-0472">Membrane</keyword>
<dbReference type="AlphaFoldDB" id="A0A4P6JLX7"/>
<name>A0A4P6JLX7_KTERU</name>
<dbReference type="Pfam" id="PF13564">
    <property type="entry name" value="DoxX_2"/>
    <property type="match status" value="1"/>
</dbReference>
<evidence type="ECO:0000256" key="1">
    <source>
        <dbReference type="ARBA" id="ARBA00004141"/>
    </source>
</evidence>
<dbReference type="Proteomes" id="UP000290365">
    <property type="component" value="Chromosome"/>
</dbReference>
<dbReference type="InterPro" id="IPR032808">
    <property type="entry name" value="DoxX"/>
</dbReference>
<dbReference type="OrthoDB" id="7960583at2"/>
<feature type="transmembrane region" description="Helical" evidence="5">
    <location>
        <begin position="24"/>
        <end position="47"/>
    </location>
</feature>
<comment type="subcellular location">
    <subcellularLocation>
        <location evidence="1">Membrane</location>
        <topology evidence="1">Multi-pass membrane protein</topology>
    </subcellularLocation>
</comment>
<keyword evidence="2 5" id="KW-0812">Transmembrane</keyword>
<gene>
    <name evidence="6" type="ORF">EPA93_08285</name>
</gene>
<keyword evidence="3 5" id="KW-1133">Transmembrane helix</keyword>
<evidence type="ECO:0000256" key="4">
    <source>
        <dbReference type="ARBA" id="ARBA00023136"/>
    </source>
</evidence>
<evidence type="ECO:0000256" key="5">
    <source>
        <dbReference type="SAM" id="Phobius"/>
    </source>
</evidence>
<reference evidence="6 7" key="1">
    <citation type="submission" date="2019-01" db="EMBL/GenBank/DDBJ databases">
        <title>Ktedonosporobacter rubrisoli SCAWS-G2.</title>
        <authorList>
            <person name="Huang Y."/>
            <person name="Yan B."/>
        </authorList>
    </citation>
    <scope>NUCLEOTIDE SEQUENCE [LARGE SCALE GENOMIC DNA]</scope>
    <source>
        <strain evidence="6 7">SCAWS-G2</strain>
    </source>
</reference>
<dbReference type="RefSeq" id="WP_129886598.1">
    <property type="nucleotide sequence ID" value="NZ_CP035758.1"/>
</dbReference>
<dbReference type="GO" id="GO:0016020">
    <property type="term" value="C:membrane"/>
    <property type="evidence" value="ECO:0007669"/>
    <property type="project" value="UniProtKB-SubCell"/>
</dbReference>
<dbReference type="EMBL" id="CP035758">
    <property type="protein sequence ID" value="QBD76002.1"/>
    <property type="molecule type" value="Genomic_DNA"/>
</dbReference>
<evidence type="ECO:0000256" key="2">
    <source>
        <dbReference type="ARBA" id="ARBA00022692"/>
    </source>
</evidence>
<accession>A0A4P6JLX7</accession>
<feature type="transmembrane region" description="Helical" evidence="5">
    <location>
        <begin position="120"/>
        <end position="139"/>
    </location>
</feature>
<protein>
    <submittedName>
        <fullName evidence="6">DoxX family protein</fullName>
    </submittedName>
</protein>
<organism evidence="6 7">
    <name type="scientific">Ktedonosporobacter rubrisoli</name>
    <dbReference type="NCBI Taxonomy" id="2509675"/>
    <lineage>
        <taxon>Bacteria</taxon>
        <taxon>Bacillati</taxon>
        <taxon>Chloroflexota</taxon>
        <taxon>Ktedonobacteria</taxon>
        <taxon>Ktedonobacterales</taxon>
        <taxon>Ktedonosporobacteraceae</taxon>
        <taxon>Ktedonosporobacter</taxon>
    </lineage>
</organism>
<dbReference type="KEGG" id="kbs:EPA93_08285"/>
<evidence type="ECO:0000256" key="3">
    <source>
        <dbReference type="ARBA" id="ARBA00022989"/>
    </source>
</evidence>
<feature type="transmembrane region" description="Helical" evidence="5">
    <location>
        <begin position="67"/>
        <end position="88"/>
    </location>
</feature>
<sequence>MATRTHKIAILLLQAGGLIKLKTIAYWIATVILTCELLTGGIADLIHGPVLLFAGDSVILVVAQLGYPVYLLTILGVWKLLGTIALLLPGFPRLKEWAYAGIFFEMTGAAASWAARGAAISSLFWPLAFAVLALVSWALRPQKRILGPLFPGRTRSVGIEQRYGQDVSGHVLF</sequence>